<dbReference type="AlphaFoldDB" id="A0AB39YN14"/>
<feature type="domain" description="AB hydrolase-1" evidence="1">
    <location>
        <begin position="11"/>
        <end position="244"/>
    </location>
</feature>
<accession>A0AB39YN14</accession>
<dbReference type="RefSeq" id="WP_369745735.1">
    <property type="nucleotide sequence ID" value="NZ_CP165735.1"/>
</dbReference>
<sequence length="264" mass="28500">MHSVDYGAGTPILLIHGFCVDHRLLLGLDPVFDAHGQWRRVYVDLPGMGQSAAGPEIDSADAVAEAVVSFARKTFGAERFAVLGNSFGGMIARHLVAEFGEQVLGLALLCPVVVADHGSRTLPAKIVLQTDPILLAALEPADAADYETMAVVQSPGNWFRFRDAALPGLRTYDQEAVERISSNYALRVEPEARFAGFQGPTLILSGRQDHVVGYQDQVALAGSYTQATVAVLDRAGHNAHLDQPELTAALLGEWMERVEAWKGR</sequence>
<dbReference type="PANTHER" id="PTHR43798:SF6">
    <property type="entry name" value="HYDROLASE, PUTATIVE (AFU_ORTHOLOGUE AFUA_4G13070)-RELATED"/>
    <property type="match status" value="1"/>
</dbReference>
<reference evidence="2" key="1">
    <citation type="submission" date="2024-07" db="EMBL/GenBank/DDBJ databases">
        <authorList>
            <person name="Li J."/>
            <person name="Wei H."/>
            <person name="Ma J."/>
        </authorList>
    </citation>
    <scope>NUCLEOTIDE SEQUENCE</scope>
    <source>
        <strain evidence="2">AMU7</strain>
    </source>
</reference>
<dbReference type="PANTHER" id="PTHR43798">
    <property type="entry name" value="MONOACYLGLYCEROL LIPASE"/>
    <property type="match status" value="1"/>
</dbReference>
<gene>
    <name evidence="2" type="ORF">ABQM86_01115</name>
</gene>
<evidence type="ECO:0000259" key="1">
    <source>
        <dbReference type="Pfam" id="PF00561"/>
    </source>
</evidence>
<dbReference type="EMBL" id="CP165735">
    <property type="protein sequence ID" value="XDV71824.1"/>
    <property type="molecule type" value="Genomic_DNA"/>
</dbReference>
<protein>
    <submittedName>
        <fullName evidence="2">Alpha/beta fold hydrolase</fullName>
    </submittedName>
</protein>
<dbReference type="Pfam" id="PF00561">
    <property type="entry name" value="Abhydrolase_1"/>
    <property type="match status" value="1"/>
</dbReference>
<keyword evidence="2" id="KW-0378">Hydrolase</keyword>
<proteinExistence type="predicted"/>
<dbReference type="GO" id="GO:0016787">
    <property type="term" value="F:hydrolase activity"/>
    <property type="evidence" value="ECO:0007669"/>
    <property type="project" value="UniProtKB-KW"/>
</dbReference>
<dbReference type="InterPro" id="IPR000073">
    <property type="entry name" value="AB_hydrolase_1"/>
</dbReference>
<evidence type="ECO:0000313" key="2">
    <source>
        <dbReference type="EMBL" id="XDV71824.1"/>
    </source>
</evidence>
<dbReference type="SUPFAM" id="SSF53474">
    <property type="entry name" value="alpha/beta-Hydrolases"/>
    <property type="match status" value="1"/>
</dbReference>
<dbReference type="PRINTS" id="PR00111">
    <property type="entry name" value="ABHYDROLASE"/>
</dbReference>
<dbReference type="InterPro" id="IPR029058">
    <property type="entry name" value="AB_hydrolase_fold"/>
</dbReference>
<dbReference type="InterPro" id="IPR050266">
    <property type="entry name" value="AB_hydrolase_sf"/>
</dbReference>
<name>A0AB39YN14_9MICC</name>
<organism evidence="2">
    <name type="scientific">Paenarthrobacter sp. AMU7</name>
    <dbReference type="NCBI Taxonomy" id="3162492"/>
    <lineage>
        <taxon>Bacteria</taxon>
        <taxon>Bacillati</taxon>
        <taxon>Actinomycetota</taxon>
        <taxon>Actinomycetes</taxon>
        <taxon>Micrococcales</taxon>
        <taxon>Micrococcaceae</taxon>
        <taxon>Paenarthrobacter</taxon>
    </lineage>
</organism>
<dbReference type="Gene3D" id="3.40.50.1820">
    <property type="entry name" value="alpha/beta hydrolase"/>
    <property type="match status" value="1"/>
</dbReference>